<evidence type="ECO:0000256" key="2">
    <source>
        <dbReference type="ARBA" id="ARBA00022729"/>
    </source>
</evidence>
<name>A0A975B9U8_9BACT</name>
<keyword evidence="4" id="KW-0378">Hydrolase</keyword>
<dbReference type="InterPro" id="IPR003961">
    <property type="entry name" value="FN3_dom"/>
</dbReference>
<dbReference type="Gene3D" id="2.60.40.10">
    <property type="entry name" value="Immunoglobulins"/>
    <property type="match status" value="10"/>
</dbReference>
<gene>
    <name evidence="9" type="ORF">dnl_39760</name>
</gene>
<keyword evidence="2" id="KW-0732">Signal</keyword>
<dbReference type="InterPro" id="IPR013320">
    <property type="entry name" value="ConA-like_dom_sf"/>
</dbReference>
<dbReference type="Pfam" id="PF19077">
    <property type="entry name" value="Big_13"/>
    <property type="match status" value="3"/>
</dbReference>
<dbReference type="Proteomes" id="UP000663720">
    <property type="component" value="Chromosome"/>
</dbReference>
<dbReference type="InterPro" id="IPR006558">
    <property type="entry name" value="LamG-like"/>
</dbReference>
<evidence type="ECO:0000256" key="5">
    <source>
        <dbReference type="ARBA" id="ARBA00022837"/>
    </source>
</evidence>
<dbReference type="Pfam" id="PF01483">
    <property type="entry name" value="P_proprotein"/>
    <property type="match status" value="1"/>
</dbReference>
<dbReference type="Gene3D" id="3.30.420.430">
    <property type="match status" value="2"/>
</dbReference>
<dbReference type="Pfam" id="PF13385">
    <property type="entry name" value="Laminin_G_3"/>
    <property type="match status" value="2"/>
</dbReference>
<keyword evidence="1" id="KW-0645">Protease</keyword>
<dbReference type="GO" id="GO:0006508">
    <property type="term" value="P:proteolysis"/>
    <property type="evidence" value="ECO:0007669"/>
    <property type="project" value="UniProtKB-KW"/>
</dbReference>
<evidence type="ECO:0000259" key="8">
    <source>
        <dbReference type="PROSITE" id="PS51829"/>
    </source>
</evidence>
<keyword evidence="3" id="KW-0677">Repeat</keyword>
<dbReference type="InterPro" id="IPR038081">
    <property type="entry name" value="CalX-like_sf"/>
</dbReference>
<dbReference type="GO" id="GO:0007154">
    <property type="term" value="P:cell communication"/>
    <property type="evidence" value="ECO:0007669"/>
    <property type="project" value="InterPro"/>
</dbReference>
<dbReference type="InterPro" id="IPR003644">
    <property type="entry name" value="Calx_beta"/>
</dbReference>
<dbReference type="SUPFAM" id="SSF141072">
    <property type="entry name" value="CalX-like"/>
    <property type="match status" value="1"/>
</dbReference>
<feature type="domain" description="P/Homo B" evidence="8">
    <location>
        <begin position="233"/>
        <end position="381"/>
    </location>
</feature>
<dbReference type="InterPro" id="IPR002884">
    <property type="entry name" value="P_dom"/>
</dbReference>
<evidence type="ECO:0000313" key="10">
    <source>
        <dbReference type="Proteomes" id="UP000663720"/>
    </source>
</evidence>
<dbReference type="Gene3D" id="3.40.50.1460">
    <property type="match status" value="1"/>
</dbReference>
<dbReference type="CDD" id="cd14256">
    <property type="entry name" value="Dockerin_I"/>
    <property type="match status" value="1"/>
</dbReference>
<dbReference type="GO" id="GO:0016020">
    <property type="term" value="C:membrane"/>
    <property type="evidence" value="ECO:0007669"/>
    <property type="project" value="InterPro"/>
</dbReference>
<dbReference type="SMART" id="SM00060">
    <property type="entry name" value="FN3"/>
    <property type="match status" value="5"/>
</dbReference>
<evidence type="ECO:0000256" key="1">
    <source>
        <dbReference type="ARBA" id="ARBA00022670"/>
    </source>
</evidence>
<dbReference type="InterPro" id="IPR036439">
    <property type="entry name" value="Dockerin_dom_sf"/>
</dbReference>
<dbReference type="InterPro" id="IPR008979">
    <property type="entry name" value="Galactose-bd-like_sf"/>
</dbReference>
<dbReference type="Gene3D" id="2.60.120.200">
    <property type="match status" value="2"/>
</dbReference>
<keyword evidence="10" id="KW-1185">Reference proteome</keyword>
<dbReference type="InterPro" id="IPR013783">
    <property type="entry name" value="Ig-like_fold"/>
</dbReference>
<keyword evidence="6" id="KW-1015">Disulfide bond</keyword>
<feature type="compositionally biased region" description="Low complexity" evidence="7">
    <location>
        <begin position="1591"/>
        <end position="1603"/>
    </location>
</feature>
<dbReference type="InterPro" id="IPR044016">
    <property type="entry name" value="Big_13"/>
</dbReference>
<feature type="region of interest" description="Disordered" evidence="7">
    <location>
        <begin position="1581"/>
        <end position="1613"/>
    </location>
</feature>
<dbReference type="KEGG" id="dli:dnl_39760"/>
<keyword evidence="5" id="KW-0106">Calcium</keyword>
<dbReference type="GO" id="GO:0004252">
    <property type="term" value="F:serine-type endopeptidase activity"/>
    <property type="evidence" value="ECO:0007669"/>
    <property type="project" value="InterPro"/>
</dbReference>
<dbReference type="Gene3D" id="2.60.40.2030">
    <property type="match status" value="1"/>
</dbReference>
<organism evidence="9 10">
    <name type="scientific">Desulfonema limicola</name>
    <dbReference type="NCBI Taxonomy" id="45656"/>
    <lineage>
        <taxon>Bacteria</taxon>
        <taxon>Pseudomonadati</taxon>
        <taxon>Thermodesulfobacteriota</taxon>
        <taxon>Desulfobacteria</taxon>
        <taxon>Desulfobacterales</taxon>
        <taxon>Desulfococcaceae</taxon>
        <taxon>Desulfonema</taxon>
    </lineage>
</organism>
<dbReference type="GO" id="GO:0000272">
    <property type="term" value="P:polysaccharide catabolic process"/>
    <property type="evidence" value="ECO:0007669"/>
    <property type="project" value="InterPro"/>
</dbReference>
<evidence type="ECO:0000256" key="7">
    <source>
        <dbReference type="SAM" id="MobiDB-lite"/>
    </source>
</evidence>
<dbReference type="SUPFAM" id="SSF49785">
    <property type="entry name" value="Galactose-binding domain-like"/>
    <property type="match status" value="1"/>
</dbReference>
<dbReference type="Pfam" id="PF03160">
    <property type="entry name" value="Calx-beta"/>
    <property type="match status" value="1"/>
</dbReference>
<dbReference type="Gene3D" id="2.60.120.260">
    <property type="entry name" value="Galactose-binding domain-like"/>
    <property type="match status" value="1"/>
</dbReference>
<evidence type="ECO:0000256" key="4">
    <source>
        <dbReference type="ARBA" id="ARBA00022801"/>
    </source>
</evidence>
<dbReference type="SMART" id="SM00560">
    <property type="entry name" value="LamGL"/>
    <property type="match status" value="2"/>
</dbReference>
<proteinExistence type="predicted"/>
<evidence type="ECO:0000256" key="6">
    <source>
        <dbReference type="ARBA" id="ARBA00023157"/>
    </source>
</evidence>
<dbReference type="EMBL" id="CP061799">
    <property type="protein sequence ID" value="QTA81634.1"/>
    <property type="molecule type" value="Genomic_DNA"/>
</dbReference>
<protein>
    <recommendedName>
        <fullName evidence="8">P/Homo B domain-containing protein</fullName>
    </recommendedName>
</protein>
<accession>A0A975B9U8</accession>
<dbReference type="Gene3D" id="1.10.1330.10">
    <property type="entry name" value="Dockerin domain"/>
    <property type="match status" value="1"/>
</dbReference>
<sequence length="4017" mass="433564">MSVLHSLTVYPSQPTSQASSVSFSSVTVNSMTVNWANGNGTKRIVLMKEGSSVNSSPADYQTYTASSVFGSGSQIGSGNYVVYNGTGTSVNVTGLKSNTTYYAAVFESNGGNYLTTSPAAGSRITGKPSVSFTTSSQSRAENGGAMNVTAQLSVVSGLNVTVPFTLSGTASNGADYSITGSPVTITAGSTTKNITIIPVNDTLYESSETVIITMGTPVNATASGTTVHTAAITNYDLMAYNDYSNNTSDNISDLTTIYSSISVTDIFDIADVNVEINITHTNDANLDIYLIHPDGTEIELSTANGGTGGNYTNTIFDSDSTDSITAGTAPFTGTYSPEGSLNSLNGKPASGDWQLKIYDNAAGDTGTLVNWSLYIGASMTPPGNALDFDGVDDYVDCGNDTSLNITQKITIEAWFKGTSNANWNGIVAKMEGFNIQNYLLQMTPDGFIQWTYSHSSNTNDYLEGTVSYDDNIWHHAAGVIDTTTGVSRLYIDGVLAAEKTGIALEPMTTTTSPMTIGTRTDINNEFPGKIDEVRIWNTARTQAEIQAGMNKILTGTETGLAAYYRFDQDNSGILMDITSNNNDGTLINMEPAADWVPAGWNYGYPYVITDNVSSITADSAFVNGSVVDGGLSAVTESGICWNTTGNPSIIDNTVPFGTVLTGLTPGQTCYVRAYASNPFGNAYGNQDIFAPEMTLPGNALEFDGVDDYVTIPHNAGLALTDNFTLEVWFKAGTLGERLIDKGGVGTNEGFTFDTYNAKLRFINKGTDIGESTSIDGATTLQAGQWYHAAVVFSTASGVTIYNNGVIDANATPSIAGVDYGYPLNIGSVGQSPGSFFDGQIDEVRIWNTARTQAEIQASMNKRLSGDEPGLTAYYTFDHISGNSLADLTANNNHGILMAGPVWITPLHITSVTSAAADGAYNAGKSIDIEIQFNDIVNLDTTGGTPDLDLNTGEKAEYVSGSGTNTLIFNYTVVSGNISDLDYSSINAFNLNSGTIDARIVLPEPGQPGSFGASKNIIIDTNKPAEPSTPDLIPETDTGISPSDNLTNNTAPSFTGTAEPGSTVELFRNGTILSGTNLAAADGTWTITSAEISPDNSYLITAKAVDPAENISIPSAALLITIDTLKPELPIDKSATPVNTLKPTWEWASGGDAGDGNLTTGIFRYRLDNSDMSTGTQEINSTSLTWETNLSEGIHILYVQEKDRAGNWSDAAALTVVIDTTLPAMPNVSSTDITNNVNPLWTWTPGGTGNSIFKYSFNTAITSGAVGPTSDTQYTHASDLEDGSYTLYVQEQDDAGNWSATASFTVIVDTIPPAAPSLSGSTPTNNPQPLWTWISGGDNLDGNGTTGTFRYRLDNSTGTTLTSAFEYKPDSILTGFHTLYVQEEDYAGNWSDAGSYTIEYDPNLANPPVVSSEKNLTNNQKPLWTWISGGGTGTFRYKLNNNDLTGAPEIQDTSFSPETALAEGPNTLFVQEKNLSGNWSSSGSFTIIIDITKPSPPQISGVSLTNNPDPGWTWISGGDGGDNNGVSGLFRFQLDNSDLGSLEGSSTTVFNTSGLADGVHTLYIQEQDNAGNWSDTASSAVTIDTKNPAPPVVTGTTPTNDTSPEWSWISGGDSGDGNGTSGKYRFQVDNSDLSSVSAVSALSFIPPSNLTDGEHILYIQEQDNAANWSDITEYSIFVDHTLTSPPIVSSEKELTNISSPTWTWISGGDGNGTFRFRLDPIDETSSESTKNTSFTAQDLPDGIYTLYVEEEVEAGNWSPPGYFQITIDTIPPATGTITVLDDQGLTKNAFPGILIQSMDADYMRLALNQTELYSKQWIPYKKEYADADTAYNEFDLSAGGDGDKLIFVQFKDEAGNEQPVLAITRTIYDTTPPELPVIYGEKLSNTAFPVWRWEGGGGGSGIFSYKLDEGTVKTGTERSYTPAQELLQGLHTLYVQEKDYAGNWSEASSFAIQVDTETPSQDSIEISGVPAETISSSSLTITLSSADIVLYKYKIDNSAAWSSEQPVSAPVNLTGLADGDHILYIIGRDAAGNWQEESSAKTVSWTIDTTPPEITGISDTIVPVKNISWTWTSSEPALYCFAVDQNPEWIPAGTFASTASAEQSSGTGTYYLHVQAKDAVGNTSAVKTVSVILDNTAPVPAIAPPVNDTIAAQGKTWNWSASDEDSDITYRYIIDQNSGGTPSGEYSKITGASKNDGTGTYFIHVQAKDRAGNESIVVSASAVLDNSPPVITGIFDVSSPVQGKTWNWSSDEPGIIFRYSFDQNPAGMPSGVYENIETAEISKTSVENAGLTYKDGIWYLHVQAQDQAGNQSQVKTVYVFLDNTPPVIKGLADDNNVSQGKVWYWTTDEPALYRYLIDQNPEGAPLPDSFYSSINTAEKTSADGIWYIHIQAKDTAGNESSIASVYAVLDNTSEIKGLFDDPVPAQTKTWNWDSDEPGTLFRFSIDQNPAGTISGDYQDVKTAEMSKTSIENTGLIYNDGIWYIHVQAKDLTGNQSQVKTVYALLDNTSPQITGITDDSMPAQSKTWFWSASDINGYIEFRYKIDQDEAGIPLDEFSNIISAGITTESQGYADGTWYLHLQARDKAGNMSSVKTVYAVLDNTAPDKPKIIAGTKITNDTTPTWTWDSGGGIRVFRYQLNDSSMTETNETSYTPITPLEQGIYTLYVQEKDYAGNWSEASSFAIQVDTETPSQDSIEISGVPAETISSSSLTITLSSADIVLYKYKIDNSAAWSSEQPVSAPVNLTGLADGTHILYIIGRDAAGNWQEEISARTVSWTIDTTPPEITGISDTIVPVKNISWTWASSEPALYCFAVDQNPEWIPAGTFDSTVSAGQSSGTGTYYLHVQAKDAVGNTSAVKTVSAILDNTAPVLAIDPPVNDTIAAQSKTWNWSADEQGVIFRYSIDQNPAGIPGGEYYLVTKAEKSEVSGTWYIHVQAKDRAGNESQVKTGSVVLDNLPPVITGLFNITTPVKSIAWSWKGDTDAEFIYSIDQDSSGIPSGDFSSVTSAEKTGGNGIWYLHVQAKDPLGNISNITTVHAVLDNTPPASPKVSGVLLTNSSNPSWSWAPGSSDGIEEYQYELKDNKDFSLNGITSGRSFISADTLADGSYTLYVKQRDFAGNWSEPGTFTTIVDKTASSPPEIVEGQTLINTKTYTVSWTSGGGTGKYRYCADGGAWSTETQSTQANISVHEKTNSFCVEELDNAGNWSASACVEITADFGKPCSKASAPATVNTSDIILTYEAEDRFEDSDCLLKPAPFENTGGTGLNKIELYMKKEADTEFILVSTDEQSIDGEFKISLKDKGIYLFKTIAYDKAGNIESKTEKDAQTLYTDENSGYAILSVGSVADQEGLKSHTKTAVSVYQHLINRGFLVHEYENHWSDSLDHIKFFTPYNEEPVAGRDDYSLAPENSTSLSYWDAMKYAVTEWAPQRMSKTRGPLYLILIDHGTRDRFYLNGFSYISGSQLDSWLDILEQKLGTDYDYTKNPIVVIIGTCYSGSFKDDLEGPSRIIITSTAADEVSYRGPMTPGLYRDGEFFITALFNELGKGRNIQTGFNKAEELTKIHTDSGTNEINQEYFDTARQHPQIEHYFSDEVFESIVLGRGTERSVEISQAGYEISSDTLWAKTSNPGGEAEIKVWVEIRNPGYELEASEETQVTSLFVNLAHAELHWNNEKTRYESTGDNMLEQIGRYSLFFYAMNDTTGIISHPLRIIAYHTPCDVNGDGNLTLDDSMLALKILSGQEIVSYEIHKEADINGDGRIGMEEVVWIQQKLAEVQTRAFNLISPPQGGEVGRIMVMDWEDAYSGGINLTYTVLTSFDNQVFTVSAEDLRYSSYAKEWTLDQDTKIFWKVRAVDEYGIWYETPARSFTVIHTNSGENSVYVELVDSGSNQPVSDAFITFNGKSLEQCQNNICSGSFSPGVYNVAIQSSGYINKLFSNVIVPNPVEGSLNARYYLCPGNLAVSGNLDCFQNADLSDAVLALQISSGIMPQVPALFPENSVSKTRIGIEDAVYIMQKIAGLR</sequence>
<evidence type="ECO:0000313" key="9">
    <source>
        <dbReference type="EMBL" id="QTA81634.1"/>
    </source>
</evidence>
<reference evidence="9" key="1">
    <citation type="journal article" date="2021" name="Microb. Physiol.">
        <title>Proteogenomic Insights into the Physiology of Marine, Sulfate-Reducing, Filamentous Desulfonema limicola and Desulfonema magnum.</title>
        <authorList>
            <person name="Schnaars V."/>
            <person name="Wohlbrand L."/>
            <person name="Scheve S."/>
            <person name="Hinrichs C."/>
            <person name="Reinhardt R."/>
            <person name="Rabus R."/>
        </authorList>
    </citation>
    <scope>NUCLEOTIDE SEQUENCE</scope>
    <source>
        <strain evidence="9">5ac10</strain>
    </source>
</reference>
<dbReference type="SUPFAM" id="SSF49899">
    <property type="entry name" value="Concanavalin A-like lectins/glucanases"/>
    <property type="match status" value="2"/>
</dbReference>
<dbReference type="InterPro" id="IPR018247">
    <property type="entry name" value="EF_Hand_1_Ca_BS"/>
</dbReference>
<dbReference type="PROSITE" id="PS51829">
    <property type="entry name" value="P_HOMO_B"/>
    <property type="match status" value="1"/>
</dbReference>
<evidence type="ECO:0000256" key="3">
    <source>
        <dbReference type="ARBA" id="ARBA00022737"/>
    </source>
</evidence>
<dbReference type="PROSITE" id="PS00018">
    <property type="entry name" value="EF_HAND_1"/>
    <property type="match status" value="1"/>
</dbReference>